<gene>
    <name evidence="13" type="ORF">V757_04435</name>
</gene>
<protein>
    <submittedName>
        <fullName evidence="13">Porin</fullName>
    </submittedName>
</protein>
<dbReference type="InterPro" id="IPR002299">
    <property type="entry name" value="Porin_Neis"/>
</dbReference>
<sequence>MKKTLLAAALVAGFAGVAQAESSVTLYGLVDAGLGYSEKKTTTEGSSTKLREIGAVTNIKNGSRWGLKGTEDLGNGTAAIFQLESGFDPATGHSEQAETSTLTVKDKAGNEVGTTKVKQGRLFGRKAIIGLTGESWGTFTVGRQYNVADDLVSGIDPFGTGWGNAGAGSTFGDSISARQSPTFKYLSPNYDGFKFGVGFGYNDEKESANGNQTGKKSSKIATAGVGYNNGGLEVGASFDYDRQKAEGDLGEQDRTAKAWTVAAAYDFNPVKVALGYGQQRDGVINGKFGLADSAYGLKAWDTRGLRAQSWFGGLTFKASETSKIIAGYQGGRIKHNDFDGVRINTHVWSLGYQQDLSKRTHVYVLGSYGQSKWKQENNDQKVRFTQAVVGLQHRF</sequence>
<dbReference type="PANTHER" id="PTHR34501:SF9">
    <property type="entry name" value="MAJOR OUTER MEMBRANE PROTEIN P.IA"/>
    <property type="match status" value="1"/>
</dbReference>
<dbReference type="InterPro" id="IPR033900">
    <property type="entry name" value="Gram_neg_porin_domain"/>
</dbReference>
<evidence type="ECO:0000256" key="9">
    <source>
        <dbReference type="ARBA" id="ARBA00023136"/>
    </source>
</evidence>
<keyword evidence="3" id="KW-0813">Transport</keyword>
<feature type="signal peptide" evidence="11">
    <location>
        <begin position="1"/>
        <end position="20"/>
    </location>
</feature>
<comment type="subunit">
    <text evidence="2">Homotrimer.</text>
</comment>
<name>V8G743_9BURK</name>
<accession>V8G743</accession>
<dbReference type="GO" id="GO:0046930">
    <property type="term" value="C:pore complex"/>
    <property type="evidence" value="ECO:0007669"/>
    <property type="project" value="UniProtKB-KW"/>
</dbReference>
<evidence type="ECO:0000256" key="4">
    <source>
        <dbReference type="ARBA" id="ARBA00022452"/>
    </source>
</evidence>
<evidence type="ECO:0000256" key="7">
    <source>
        <dbReference type="ARBA" id="ARBA00023065"/>
    </source>
</evidence>
<evidence type="ECO:0000256" key="8">
    <source>
        <dbReference type="ARBA" id="ARBA00023114"/>
    </source>
</evidence>
<dbReference type="CDD" id="cd00342">
    <property type="entry name" value="gram_neg_porins"/>
    <property type="match status" value="1"/>
</dbReference>
<dbReference type="InterPro" id="IPR050298">
    <property type="entry name" value="Gram-neg_bact_OMP"/>
</dbReference>
<dbReference type="AlphaFoldDB" id="V8G743"/>
<reference evidence="13 14" key="1">
    <citation type="submission" date="2013-11" db="EMBL/GenBank/DDBJ databases">
        <title>Genomic analysis of Pelistega sp. HM-7.</title>
        <authorList>
            <person name="Kumbhare S.V."/>
            <person name="Shetty S.A."/>
            <person name="Sharma O."/>
            <person name="Dhotre D.P."/>
        </authorList>
    </citation>
    <scope>NUCLEOTIDE SEQUENCE [LARGE SCALE GENOMIC DNA]</scope>
    <source>
        <strain evidence="13 14">HM-7</strain>
    </source>
</reference>
<keyword evidence="8" id="KW-0626">Porin</keyword>
<organism evidence="13 14">
    <name type="scientific">Pelistega indica</name>
    <dbReference type="NCBI Taxonomy" id="1414851"/>
    <lineage>
        <taxon>Bacteria</taxon>
        <taxon>Pseudomonadati</taxon>
        <taxon>Pseudomonadota</taxon>
        <taxon>Betaproteobacteria</taxon>
        <taxon>Burkholderiales</taxon>
        <taxon>Alcaligenaceae</taxon>
        <taxon>Pelistega</taxon>
    </lineage>
</organism>
<keyword evidence="10" id="KW-0998">Cell outer membrane</keyword>
<evidence type="ECO:0000259" key="12">
    <source>
        <dbReference type="Pfam" id="PF13609"/>
    </source>
</evidence>
<dbReference type="Pfam" id="PF13609">
    <property type="entry name" value="Porin_4"/>
    <property type="match status" value="1"/>
</dbReference>
<comment type="subcellular location">
    <subcellularLocation>
        <location evidence="1">Cell outer membrane</location>
        <topology evidence="1">Multi-pass membrane protein</topology>
    </subcellularLocation>
</comment>
<evidence type="ECO:0000313" key="13">
    <source>
        <dbReference type="EMBL" id="ETD72364.1"/>
    </source>
</evidence>
<dbReference type="OrthoDB" id="8520696at2"/>
<evidence type="ECO:0000256" key="10">
    <source>
        <dbReference type="ARBA" id="ARBA00023237"/>
    </source>
</evidence>
<keyword evidence="9" id="KW-0472">Membrane</keyword>
<dbReference type="GO" id="GO:0009279">
    <property type="term" value="C:cell outer membrane"/>
    <property type="evidence" value="ECO:0007669"/>
    <property type="project" value="UniProtKB-SubCell"/>
</dbReference>
<dbReference type="GO" id="GO:0006811">
    <property type="term" value="P:monoatomic ion transport"/>
    <property type="evidence" value="ECO:0007669"/>
    <property type="project" value="UniProtKB-KW"/>
</dbReference>
<dbReference type="EMBL" id="AYSV01000067">
    <property type="protein sequence ID" value="ETD72364.1"/>
    <property type="molecule type" value="Genomic_DNA"/>
</dbReference>
<keyword evidence="14" id="KW-1185">Reference proteome</keyword>
<evidence type="ECO:0000256" key="6">
    <source>
        <dbReference type="ARBA" id="ARBA00022729"/>
    </source>
</evidence>
<evidence type="ECO:0000313" key="14">
    <source>
        <dbReference type="Proteomes" id="UP000018766"/>
    </source>
</evidence>
<dbReference type="PANTHER" id="PTHR34501">
    <property type="entry name" value="PROTEIN YDDL-RELATED"/>
    <property type="match status" value="1"/>
</dbReference>
<keyword evidence="5" id="KW-0812">Transmembrane</keyword>
<dbReference type="PATRIC" id="fig|1414851.3.peg.891"/>
<dbReference type="RefSeq" id="WP_023950194.1">
    <property type="nucleotide sequence ID" value="NZ_AYSV01000067.1"/>
</dbReference>
<proteinExistence type="predicted"/>
<keyword evidence="6 11" id="KW-0732">Signal</keyword>
<dbReference type="Gene3D" id="2.40.160.10">
    <property type="entry name" value="Porin"/>
    <property type="match status" value="1"/>
</dbReference>
<evidence type="ECO:0000256" key="2">
    <source>
        <dbReference type="ARBA" id="ARBA00011233"/>
    </source>
</evidence>
<evidence type="ECO:0000256" key="5">
    <source>
        <dbReference type="ARBA" id="ARBA00022692"/>
    </source>
</evidence>
<dbReference type="SUPFAM" id="SSF56935">
    <property type="entry name" value="Porins"/>
    <property type="match status" value="1"/>
</dbReference>
<keyword evidence="7" id="KW-0406">Ion transport</keyword>
<evidence type="ECO:0000256" key="11">
    <source>
        <dbReference type="SAM" id="SignalP"/>
    </source>
</evidence>
<dbReference type="PRINTS" id="PR00184">
    <property type="entry name" value="NEISSPPORIN"/>
</dbReference>
<dbReference type="InterPro" id="IPR023614">
    <property type="entry name" value="Porin_dom_sf"/>
</dbReference>
<comment type="caution">
    <text evidence="13">The sequence shown here is derived from an EMBL/GenBank/DDBJ whole genome shotgun (WGS) entry which is preliminary data.</text>
</comment>
<keyword evidence="4" id="KW-1134">Transmembrane beta strand</keyword>
<feature type="domain" description="Porin" evidence="12">
    <location>
        <begin position="7"/>
        <end position="365"/>
    </location>
</feature>
<dbReference type="GO" id="GO:0015288">
    <property type="term" value="F:porin activity"/>
    <property type="evidence" value="ECO:0007669"/>
    <property type="project" value="UniProtKB-KW"/>
</dbReference>
<evidence type="ECO:0000256" key="1">
    <source>
        <dbReference type="ARBA" id="ARBA00004571"/>
    </source>
</evidence>
<evidence type="ECO:0000256" key="3">
    <source>
        <dbReference type="ARBA" id="ARBA00022448"/>
    </source>
</evidence>
<feature type="chain" id="PRO_5004769111" evidence="11">
    <location>
        <begin position="21"/>
        <end position="395"/>
    </location>
</feature>
<dbReference type="Proteomes" id="UP000018766">
    <property type="component" value="Unassembled WGS sequence"/>
</dbReference>